<dbReference type="OrthoDB" id="3893071at2759"/>
<dbReference type="InParanoid" id="A0A0H2RDV9"/>
<dbReference type="Proteomes" id="UP000053477">
    <property type="component" value="Unassembled WGS sequence"/>
</dbReference>
<dbReference type="Gene3D" id="3.30.710.10">
    <property type="entry name" value="Potassium Channel Kv1.1, Chain A"/>
    <property type="match status" value="1"/>
</dbReference>
<reference evidence="3 4" key="1">
    <citation type="submission" date="2015-04" db="EMBL/GenBank/DDBJ databases">
        <title>Complete genome sequence of Schizopora paradoxa KUC8140, a cosmopolitan wood degrader in East Asia.</title>
        <authorList>
            <consortium name="DOE Joint Genome Institute"/>
            <person name="Min B."/>
            <person name="Park H."/>
            <person name="Jang Y."/>
            <person name="Kim J.-J."/>
            <person name="Kim K.H."/>
            <person name="Pangilinan J."/>
            <person name="Lipzen A."/>
            <person name="Riley R."/>
            <person name="Grigoriev I.V."/>
            <person name="Spatafora J.W."/>
            <person name="Choi I.-G."/>
        </authorList>
    </citation>
    <scope>NUCLEOTIDE SEQUENCE [LARGE SCALE GENOMIC DNA]</scope>
    <source>
        <strain evidence="3 4">KUC8140</strain>
    </source>
</reference>
<proteinExistence type="predicted"/>
<evidence type="ECO:0000313" key="3">
    <source>
        <dbReference type="EMBL" id="KLO07723.1"/>
    </source>
</evidence>
<dbReference type="AlphaFoldDB" id="A0A0H2RDV9"/>
<name>A0A0H2RDV9_9AGAM</name>
<evidence type="ECO:0000259" key="2">
    <source>
        <dbReference type="PROSITE" id="PS50097"/>
    </source>
</evidence>
<feature type="region of interest" description="Disordered" evidence="1">
    <location>
        <begin position="1"/>
        <end position="28"/>
    </location>
</feature>
<accession>A0A0H2RDV9</accession>
<gene>
    <name evidence="3" type="ORF">SCHPADRAFT_894412</name>
</gene>
<feature type="compositionally biased region" description="Basic residues" evidence="1">
    <location>
        <begin position="1"/>
        <end position="10"/>
    </location>
</feature>
<sequence>MASRAKRRRSSSSSSSQDDKNTDRSCSNLKPTPHDALWFKDGSIVLATDVHLYRVHEGVLAQNSSVFKDMFDFPTSGERGDADGGVSASAEEWDGVPLVRMVGDSDEDVYHLLMALYDREYHQTNKPTTLPIILALLSLSTKYDIPTLRREVIDHLAIFYPSRLTKGLRYPGTSLFKKKYVIPKDANFQLLAAARRYDARPILPMLFYECAVEPWDSIFEYSKLLDSEDFQRIITGREKLSTGIYKFGRTVLHPHDSFHCSSGVCSKARMDLFIQWMENGEYNPQAYPLEACANGLSGIGEEEDLVNLCPGCVSGTPQLLEYFQWVFWDALPAVFRLDDWETLEKELA</sequence>
<organism evidence="3 4">
    <name type="scientific">Schizopora paradoxa</name>
    <dbReference type="NCBI Taxonomy" id="27342"/>
    <lineage>
        <taxon>Eukaryota</taxon>
        <taxon>Fungi</taxon>
        <taxon>Dikarya</taxon>
        <taxon>Basidiomycota</taxon>
        <taxon>Agaricomycotina</taxon>
        <taxon>Agaricomycetes</taxon>
        <taxon>Hymenochaetales</taxon>
        <taxon>Schizoporaceae</taxon>
        <taxon>Schizopora</taxon>
    </lineage>
</organism>
<dbReference type="InterPro" id="IPR011333">
    <property type="entry name" value="SKP1/BTB/POZ_sf"/>
</dbReference>
<dbReference type="PROSITE" id="PS50097">
    <property type="entry name" value="BTB"/>
    <property type="match status" value="1"/>
</dbReference>
<keyword evidence="4" id="KW-1185">Reference proteome</keyword>
<dbReference type="InterPro" id="IPR000210">
    <property type="entry name" value="BTB/POZ_dom"/>
</dbReference>
<dbReference type="EMBL" id="KQ086123">
    <property type="protein sequence ID" value="KLO07723.1"/>
    <property type="molecule type" value="Genomic_DNA"/>
</dbReference>
<evidence type="ECO:0000256" key="1">
    <source>
        <dbReference type="SAM" id="MobiDB-lite"/>
    </source>
</evidence>
<feature type="domain" description="BTB" evidence="2">
    <location>
        <begin position="42"/>
        <end position="125"/>
    </location>
</feature>
<evidence type="ECO:0000313" key="4">
    <source>
        <dbReference type="Proteomes" id="UP000053477"/>
    </source>
</evidence>
<protein>
    <recommendedName>
        <fullName evidence="2">BTB domain-containing protein</fullName>
    </recommendedName>
</protein>